<dbReference type="EMBL" id="BAAAJE010000020">
    <property type="protein sequence ID" value="GAA1154994.1"/>
    <property type="molecule type" value="Genomic_DNA"/>
</dbReference>
<proteinExistence type="predicted"/>
<organism evidence="1 2">
    <name type="scientific">Nocardioides aquiterrae</name>
    <dbReference type="NCBI Taxonomy" id="203799"/>
    <lineage>
        <taxon>Bacteria</taxon>
        <taxon>Bacillati</taxon>
        <taxon>Actinomycetota</taxon>
        <taxon>Actinomycetes</taxon>
        <taxon>Propionibacteriales</taxon>
        <taxon>Nocardioidaceae</taxon>
        <taxon>Nocardioides</taxon>
    </lineage>
</organism>
<accession>A0ABP4F3P3</accession>
<reference evidence="2" key="1">
    <citation type="journal article" date="2019" name="Int. J. Syst. Evol. Microbiol.">
        <title>The Global Catalogue of Microorganisms (GCM) 10K type strain sequencing project: providing services to taxonomists for standard genome sequencing and annotation.</title>
        <authorList>
            <consortium name="The Broad Institute Genomics Platform"/>
            <consortium name="The Broad Institute Genome Sequencing Center for Infectious Disease"/>
            <person name="Wu L."/>
            <person name="Ma J."/>
        </authorList>
    </citation>
    <scope>NUCLEOTIDE SEQUENCE [LARGE SCALE GENOMIC DNA]</scope>
    <source>
        <strain evidence="2">JCM 11813</strain>
    </source>
</reference>
<comment type="caution">
    <text evidence="1">The sequence shown here is derived from an EMBL/GenBank/DDBJ whole genome shotgun (WGS) entry which is preliminary data.</text>
</comment>
<dbReference type="Proteomes" id="UP001499979">
    <property type="component" value="Unassembled WGS sequence"/>
</dbReference>
<protein>
    <submittedName>
        <fullName evidence="1">Uncharacterized protein</fullName>
    </submittedName>
</protein>
<sequence>MADIQMSADGLAALDALVEEVERTPLPATIGPFNDQATRAVFASGYLYATRQLLALARSNAATPRASA</sequence>
<keyword evidence="2" id="KW-1185">Reference proteome</keyword>
<gene>
    <name evidence="1" type="ORF">GCM10009606_36490</name>
</gene>
<evidence type="ECO:0000313" key="1">
    <source>
        <dbReference type="EMBL" id="GAA1154994.1"/>
    </source>
</evidence>
<evidence type="ECO:0000313" key="2">
    <source>
        <dbReference type="Proteomes" id="UP001499979"/>
    </source>
</evidence>
<name>A0ABP4F3P3_9ACTN</name>